<dbReference type="EMBL" id="JABCKV010000033">
    <property type="protein sequence ID" value="KAG5645728.1"/>
    <property type="molecule type" value="Genomic_DNA"/>
</dbReference>
<proteinExistence type="predicted"/>
<feature type="compositionally biased region" description="Basic and acidic residues" evidence="2">
    <location>
        <begin position="135"/>
        <end position="144"/>
    </location>
</feature>
<keyword evidence="1" id="KW-0175">Coiled coil</keyword>
<evidence type="ECO:0000256" key="2">
    <source>
        <dbReference type="SAM" id="MobiDB-lite"/>
    </source>
</evidence>
<dbReference type="AlphaFoldDB" id="A0A9P7G909"/>
<evidence type="ECO:0000313" key="3">
    <source>
        <dbReference type="EMBL" id="KAG5645728.1"/>
    </source>
</evidence>
<reference evidence="3" key="2">
    <citation type="submission" date="2021-10" db="EMBL/GenBank/DDBJ databases">
        <title>Phylogenomics reveals ancestral predisposition of the termite-cultivated fungus Termitomyces towards a domesticated lifestyle.</title>
        <authorList>
            <person name="Auxier B."/>
            <person name="Grum-Grzhimaylo A."/>
            <person name="Cardenas M.E."/>
            <person name="Lodge J.D."/>
            <person name="Laessoe T."/>
            <person name="Pedersen O."/>
            <person name="Smith M.E."/>
            <person name="Kuyper T.W."/>
            <person name="Franco-Molano E.A."/>
            <person name="Baroni T.J."/>
            <person name="Aanen D.K."/>
        </authorList>
    </citation>
    <scope>NUCLEOTIDE SEQUENCE</scope>
    <source>
        <strain evidence="3">AP01</strain>
        <tissue evidence="3">Mycelium</tissue>
    </source>
</reference>
<keyword evidence="4" id="KW-1185">Reference proteome</keyword>
<accession>A0A9P7G909</accession>
<feature type="region of interest" description="Disordered" evidence="2">
    <location>
        <begin position="124"/>
        <end position="144"/>
    </location>
</feature>
<organism evidence="3 4">
    <name type="scientific">Asterophora parasitica</name>
    <dbReference type="NCBI Taxonomy" id="117018"/>
    <lineage>
        <taxon>Eukaryota</taxon>
        <taxon>Fungi</taxon>
        <taxon>Dikarya</taxon>
        <taxon>Basidiomycota</taxon>
        <taxon>Agaricomycotina</taxon>
        <taxon>Agaricomycetes</taxon>
        <taxon>Agaricomycetidae</taxon>
        <taxon>Agaricales</taxon>
        <taxon>Tricholomatineae</taxon>
        <taxon>Lyophyllaceae</taxon>
        <taxon>Asterophora</taxon>
    </lineage>
</organism>
<protein>
    <submittedName>
        <fullName evidence="3">Uncharacterized protein</fullName>
    </submittedName>
</protein>
<sequence length="144" mass="16658">MSVAFTRLWASIDLTYLPKKYHTYVGPSVRRVYLDTARQADLQRQLASAQQMITKLEQDKKALVQSSEQDRAVAKAQASEATVARKANKHLLRQLLEKTEEHALANRKHQQALDALRADRTRWKGQYESSQENCAEQRQKYNDE</sequence>
<evidence type="ECO:0000313" key="4">
    <source>
        <dbReference type="Proteomes" id="UP000775547"/>
    </source>
</evidence>
<dbReference type="OrthoDB" id="6270329at2759"/>
<evidence type="ECO:0000256" key="1">
    <source>
        <dbReference type="SAM" id="Coils"/>
    </source>
</evidence>
<feature type="coiled-coil region" evidence="1">
    <location>
        <begin position="39"/>
        <end position="66"/>
    </location>
</feature>
<gene>
    <name evidence="3" type="ORF">DXG03_005424</name>
</gene>
<reference evidence="3" key="1">
    <citation type="submission" date="2020-07" db="EMBL/GenBank/DDBJ databases">
        <authorList>
            <person name="Nieuwenhuis M."/>
            <person name="Van De Peppel L.J.J."/>
        </authorList>
    </citation>
    <scope>NUCLEOTIDE SEQUENCE</scope>
    <source>
        <strain evidence="3">AP01</strain>
        <tissue evidence="3">Mycelium</tissue>
    </source>
</reference>
<comment type="caution">
    <text evidence="3">The sequence shown here is derived from an EMBL/GenBank/DDBJ whole genome shotgun (WGS) entry which is preliminary data.</text>
</comment>
<name>A0A9P7G909_9AGAR</name>
<dbReference type="Proteomes" id="UP000775547">
    <property type="component" value="Unassembled WGS sequence"/>
</dbReference>